<sequence>MQYLTQHPVRYLGALVILMILLSGSPVTAQELTRSTTLDTFNELTDRNQQVRTIWVPLYKSHILKLNRPVKKVSIGNPDIADILIMRSDQLYVLGRGLGTTNVLLWDNKNKLISAFDIEVTHDLNTLKAKLFQLLPDEDIKVHSSQGAIVLSGEVTSLSKMNTAMEIANSFTPPTKNDDEAISSVVNLMGVGGAQQVMLKVTVAEVSRDVSRKMGIKFNAFDSGNKFQIGAVSGGAKFPDAGPSPFTQGGLFGPLTDQFAPNDLSILDKGLFASYLDNDFIFSMALDAAKENGSAKILAEPTLTTLSGQEASFLSGGEFPVPVPDEDGITIDFKEFGIGLKFVPVVLDSKRINMKLNISVSELTSATSISFGTGSSSGFFVPALTKRSASSTVELADGQTIGIAGLMNENMREVINKFPGLGDIPVLGNLFRSQEFEKGETELVILVTPQLATPVARDSIPLPTDNFVEPNDFEFYILGKTLGSTDNTSQSSGASDATTTEAMAAEPDVSSGEAPTDPPATSFAAPPLPTIGGRSGGMESSYGHSIN</sequence>
<feature type="domain" description="BON" evidence="4">
    <location>
        <begin position="125"/>
        <end position="170"/>
    </location>
</feature>
<gene>
    <name evidence="6" type="ORF">KDX31_06055</name>
</gene>
<evidence type="ECO:0000256" key="1">
    <source>
        <dbReference type="RuleBase" id="RU004003"/>
    </source>
</evidence>
<dbReference type="InterPro" id="IPR007055">
    <property type="entry name" value="BON_dom"/>
</dbReference>
<dbReference type="PANTHER" id="PTHR30332">
    <property type="entry name" value="PROBABLE GENERAL SECRETION PATHWAY PROTEIN D"/>
    <property type="match status" value="1"/>
</dbReference>
<dbReference type="Pfam" id="PF04972">
    <property type="entry name" value="BON"/>
    <property type="match status" value="1"/>
</dbReference>
<dbReference type="Pfam" id="PF00263">
    <property type="entry name" value="Secretin"/>
    <property type="match status" value="1"/>
</dbReference>
<dbReference type="Pfam" id="PF13629">
    <property type="entry name" value="T2SS-T3SS_pil_N"/>
    <property type="match status" value="1"/>
</dbReference>
<evidence type="ECO:0000256" key="2">
    <source>
        <dbReference type="SAM" id="MobiDB-lite"/>
    </source>
</evidence>
<comment type="similarity">
    <text evidence="1">Belongs to the bacterial secretin family.</text>
</comment>
<feature type="compositionally biased region" description="Polar residues" evidence="2">
    <location>
        <begin position="485"/>
        <end position="501"/>
    </location>
</feature>
<dbReference type="PRINTS" id="PR00811">
    <property type="entry name" value="BCTERIALGSPD"/>
</dbReference>
<keyword evidence="7" id="KW-1185">Reference proteome</keyword>
<reference evidence="6" key="1">
    <citation type="submission" date="2021-04" db="EMBL/GenBank/DDBJ databases">
        <title>Oceanospirillales bacteria with DddD are important DMSP degraders in coastal seawater.</title>
        <authorList>
            <person name="Liu J."/>
        </authorList>
    </citation>
    <scope>NUCLEOTIDE SEQUENCE</scope>
    <source>
        <strain evidence="6">GY6</strain>
    </source>
</reference>
<dbReference type="Proteomes" id="UP001059950">
    <property type="component" value="Chromosome"/>
</dbReference>
<dbReference type="InterPro" id="IPR032789">
    <property type="entry name" value="T2SS-T3SS_pil_N"/>
</dbReference>
<dbReference type="InterPro" id="IPR050810">
    <property type="entry name" value="Bact_Secretion_Sys_Channel"/>
</dbReference>
<name>A0ABY5GZ70_9GAMM</name>
<organism evidence="6 7">
    <name type="scientific">Amphritea atlantica</name>
    <dbReference type="NCBI Taxonomy" id="355243"/>
    <lineage>
        <taxon>Bacteria</taxon>
        <taxon>Pseudomonadati</taxon>
        <taxon>Pseudomonadota</taxon>
        <taxon>Gammaproteobacteria</taxon>
        <taxon>Oceanospirillales</taxon>
        <taxon>Oceanospirillaceae</taxon>
        <taxon>Amphritea</taxon>
    </lineage>
</organism>
<dbReference type="EMBL" id="CP073344">
    <property type="protein sequence ID" value="UTW04564.1"/>
    <property type="molecule type" value="Genomic_DNA"/>
</dbReference>
<evidence type="ECO:0000259" key="3">
    <source>
        <dbReference type="Pfam" id="PF00263"/>
    </source>
</evidence>
<evidence type="ECO:0000259" key="4">
    <source>
        <dbReference type="Pfam" id="PF04972"/>
    </source>
</evidence>
<feature type="domain" description="Type II/III secretion system secretin-like" evidence="3">
    <location>
        <begin position="288"/>
        <end position="451"/>
    </location>
</feature>
<feature type="domain" description="Pilus formation protein N-terminal" evidence="5">
    <location>
        <begin position="51"/>
        <end position="121"/>
    </location>
</feature>
<evidence type="ECO:0000313" key="7">
    <source>
        <dbReference type="Proteomes" id="UP001059950"/>
    </source>
</evidence>
<dbReference type="PANTHER" id="PTHR30332:SF17">
    <property type="entry name" value="TYPE IV PILIATION SYSTEM PROTEIN DR_0774-RELATED"/>
    <property type="match status" value="1"/>
</dbReference>
<dbReference type="InterPro" id="IPR004846">
    <property type="entry name" value="T2SS/T3SS_dom"/>
</dbReference>
<evidence type="ECO:0000313" key="6">
    <source>
        <dbReference type="EMBL" id="UTW04564.1"/>
    </source>
</evidence>
<protein>
    <submittedName>
        <fullName evidence="6">Type II and III secretion system protein family protein</fullName>
    </submittedName>
</protein>
<accession>A0ABY5GZ70</accession>
<feature type="region of interest" description="Disordered" evidence="2">
    <location>
        <begin position="485"/>
        <end position="547"/>
    </location>
</feature>
<proteinExistence type="inferred from homology"/>
<dbReference type="InterPro" id="IPR001775">
    <property type="entry name" value="GspD/PilQ"/>
</dbReference>
<evidence type="ECO:0000259" key="5">
    <source>
        <dbReference type="Pfam" id="PF13629"/>
    </source>
</evidence>